<proteinExistence type="predicted"/>
<sequence length="235" mass="26254">MDGCGWLKGDCWLGKVKGATRARCIGSAKFCFTQRVVSNQSSPDDVKDFRLENRDGCSSSKQSREISRGKLQQATGGSERGKKIWPGIHDGAGNTNKSNLKSNDKGNPKLSPDEIISFQHRLGMWRRRCTRRRSWCPINLRVGSLSPFSSSEEVICRSNLMFKPPRLNFPTQCRHFSISSGQKCSNAELSAHEQVFNLSAKSLHSDSPRMLLYGSLVVLFLLRYNSTPLAKVLSI</sequence>
<dbReference type="Proteomes" id="UP001358586">
    <property type="component" value="Chromosome 5"/>
</dbReference>
<gene>
    <name evidence="2" type="ORF">PVK06_014977</name>
</gene>
<organism evidence="2 3">
    <name type="scientific">Gossypium arboreum</name>
    <name type="common">Tree cotton</name>
    <name type="synonym">Gossypium nanking</name>
    <dbReference type="NCBI Taxonomy" id="29729"/>
    <lineage>
        <taxon>Eukaryota</taxon>
        <taxon>Viridiplantae</taxon>
        <taxon>Streptophyta</taxon>
        <taxon>Embryophyta</taxon>
        <taxon>Tracheophyta</taxon>
        <taxon>Spermatophyta</taxon>
        <taxon>Magnoliopsida</taxon>
        <taxon>eudicotyledons</taxon>
        <taxon>Gunneridae</taxon>
        <taxon>Pentapetalae</taxon>
        <taxon>rosids</taxon>
        <taxon>malvids</taxon>
        <taxon>Malvales</taxon>
        <taxon>Malvaceae</taxon>
        <taxon>Malvoideae</taxon>
        <taxon>Gossypium</taxon>
    </lineage>
</organism>
<evidence type="ECO:0000313" key="3">
    <source>
        <dbReference type="Proteomes" id="UP001358586"/>
    </source>
</evidence>
<dbReference type="EMBL" id="JARKNE010000005">
    <property type="protein sequence ID" value="KAK5831182.1"/>
    <property type="molecule type" value="Genomic_DNA"/>
</dbReference>
<comment type="caution">
    <text evidence="2">The sequence shown here is derived from an EMBL/GenBank/DDBJ whole genome shotgun (WGS) entry which is preliminary data.</text>
</comment>
<protein>
    <submittedName>
        <fullName evidence="2">Uncharacterized protein</fullName>
    </submittedName>
</protein>
<feature type="compositionally biased region" description="Basic and acidic residues" evidence="1">
    <location>
        <begin position="44"/>
        <end position="55"/>
    </location>
</feature>
<name>A0ABR0PWM2_GOSAR</name>
<accession>A0ABR0PWM2</accession>
<evidence type="ECO:0000313" key="2">
    <source>
        <dbReference type="EMBL" id="KAK5831182.1"/>
    </source>
</evidence>
<reference evidence="2 3" key="1">
    <citation type="submission" date="2023-03" db="EMBL/GenBank/DDBJ databases">
        <title>WGS of Gossypium arboreum.</title>
        <authorList>
            <person name="Yu D."/>
        </authorList>
    </citation>
    <scope>NUCLEOTIDE SEQUENCE [LARGE SCALE GENOMIC DNA]</scope>
    <source>
        <tissue evidence="2">Leaf</tissue>
    </source>
</reference>
<keyword evidence="3" id="KW-1185">Reference proteome</keyword>
<evidence type="ECO:0000256" key="1">
    <source>
        <dbReference type="SAM" id="MobiDB-lite"/>
    </source>
</evidence>
<feature type="region of interest" description="Disordered" evidence="1">
    <location>
        <begin position="40"/>
        <end position="112"/>
    </location>
</feature>